<keyword evidence="1" id="KW-1133">Transmembrane helix</keyword>
<keyword evidence="1" id="KW-0472">Membrane</keyword>
<name>A0ABS7DAR7_9BACL</name>
<feature type="transmembrane region" description="Helical" evidence="1">
    <location>
        <begin position="45"/>
        <end position="63"/>
    </location>
</feature>
<evidence type="ECO:0000256" key="1">
    <source>
        <dbReference type="SAM" id="Phobius"/>
    </source>
</evidence>
<evidence type="ECO:0000313" key="3">
    <source>
        <dbReference type="Proteomes" id="UP000812277"/>
    </source>
</evidence>
<sequence>MVTALHWIIVIGICFTSLLSVFFSLKARRQHDVRLRGLYAARLNMSMGIMLLLIAIFFMLAYSGSTIKVIIGSLFLLIGLFNLFAGLRNHSVYNAMKP</sequence>
<dbReference type="RefSeq" id="WP_219874283.1">
    <property type="nucleotide sequence ID" value="NZ_JAHZIJ010000019.1"/>
</dbReference>
<gene>
    <name evidence="2" type="ORF">K0T92_20155</name>
</gene>
<evidence type="ECO:0000313" key="2">
    <source>
        <dbReference type="EMBL" id="MBW7477034.1"/>
    </source>
</evidence>
<dbReference type="Pfam" id="PF14007">
    <property type="entry name" value="YtpI"/>
    <property type="match status" value="1"/>
</dbReference>
<proteinExistence type="predicted"/>
<dbReference type="Proteomes" id="UP000812277">
    <property type="component" value="Unassembled WGS sequence"/>
</dbReference>
<protein>
    <submittedName>
        <fullName evidence="2">YtpI family protein</fullName>
    </submittedName>
</protein>
<feature type="transmembrane region" description="Helical" evidence="1">
    <location>
        <begin position="6"/>
        <end position="25"/>
    </location>
</feature>
<keyword evidence="3" id="KW-1185">Reference proteome</keyword>
<dbReference type="InterPro" id="IPR025618">
    <property type="entry name" value="YtpI"/>
</dbReference>
<comment type="caution">
    <text evidence="2">The sequence shown here is derived from an EMBL/GenBank/DDBJ whole genome shotgun (WGS) entry which is preliminary data.</text>
</comment>
<accession>A0ABS7DAR7</accession>
<organism evidence="2 3">
    <name type="scientific">Paenibacillus oenotherae</name>
    <dbReference type="NCBI Taxonomy" id="1435645"/>
    <lineage>
        <taxon>Bacteria</taxon>
        <taxon>Bacillati</taxon>
        <taxon>Bacillota</taxon>
        <taxon>Bacilli</taxon>
        <taxon>Bacillales</taxon>
        <taxon>Paenibacillaceae</taxon>
        <taxon>Paenibacillus</taxon>
    </lineage>
</organism>
<feature type="transmembrane region" description="Helical" evidence="1">
    <location>
        <begin position="69"/>
        <end position="87"/>
    </location>
</feature>
<reference evidence="2 3" key="1">
    <citation type="submission" date="2021-07" db="EMBL/GenBank/DDBJ databases">
        <title>Paenibacillus radiodurans sp. nov., isolated from the southeastern edge of Tengger Desert.</title>
        <authorList>
            <person name="Zhang G."/>
        </authorList>
    </citation>
    <scope>NUCLEOTIDE SEQUENCE [LARGE SCALE GENOMIC DNA]</scope>
    <source>
        <strain evidence="2 3">DT7-4</strain>
    </source>
</reference>
<dbReference type="EMBL" id="JAHZIJ010000019">
    <property type="protein sequence ID" value="MBW7477034.1"/>
    <property type="molecule type" value="Genomic_DNA"/>
</dbReference>
<keyword evidence="1" id="KW-0812">Transmembrane</keyword>